<dbReference type="PANTHER" id="PTHR12001">
    <property type="entry name" value="GERANYLGERANYL PYROPHOSPHATE SYNTHASE"/>
    <property type="match status" value="1"/>
</dbReference>
<comment type="caution">
    <text evidence="4">The sequence shown here is derived from an EMBL/GenBank/DDBJ whole genome shotgun (WGS) entry which is preliminary data.</text>
</comment>
<dbReference type="AlphaFoldDB" id="A0A8J6TE85"/>
<dbReference type="EMBL" id="JACNJN010000081">
    <property type="protein sequence ID" value="MBC8334841.1"/>
    <property type="molecule type" value="Genomic_DNA"/>
</dbReference>
<dbReference type="InterPro" id="IPR008949">
    <property type="entry name" value="Isoprenoid_synthase_dom_sf"/>
</dbReference>
<keyword evidence="1" id="KW-0479">Metal-binding</keyword>
<accession>A0A8J6TE85</accession>
<dbReference type="SUPFAM" id="SSF48576">
    <property type="entry name" value="Terpenoid synthases"/>
    <property type="match status" value="1"/>
</dbReference>
<keyword evidence="2" id="KW-0460">Magnesium</keyword>
<evidence type="ECO:0000256" key="3">
    <source>
        <dbReference type="RuleBase" id="RU004466"/>
    </source>
</evidence>
<evidence type="ECO:0000313" key="4">
    <source>
        <dbReference type="EMBL" id="MBC8334841.1"/>
    </source>
</evidence>
<comment type="similarity">
    <text evidence="3">Belongs to the FPP/GGPP synthase family.</text>
</comment>
<dbReference type="InterPro" id="IPR000092">
    <property type="entry name" value="Polyprenyl_synt"/>
</dbReference>
<keyword evidence="3" id="KW-0808">Transferase</keyword>
<proteinExistence type="inferred from homology"/>
<dbReference type="PROSITE" id="PS00444">
    <property type="entry name" value="POLYPRENYL_SYNTHASE_2"/>
    <property type="match status" value="1"/>
</dbReference>
<dbReference type="CDD" id="cd00685">
    <property type="entry name" value="Trans_IPPS_HT"/>
    <property type="match status" value="1"/>
</dbReference>
<reference evidence="4 5" key="1">
    <citation type="submission" date="2020-08" db="EMBL/GenBank/DDBJ databases">
        <title>Bridging the membrane lipid divide: bacteria of the FCB group superphylum have the potential to synthesize archaeal ether lipids.</title>
        <authorList>
            <person name="Villanueva L."/>
            <person name="Von Meijenfeldt F.A.B."/>
            <person name="Westbye A.B."/>
            <person name="Yadav S."/>
            <person name="Hopmans E.C."/>
            <person name="Dutilh B.E."/>
            <person name="Sinninghe Damste J.S."/>
        </authorList>
    </citation>
    <scope>NUCLEOTIDE SEQUENCE [LARGE SCALE GENOMIC DNA]</scope>
    <source>
        <strain evidence="4">NIOZ-UU36</strain>
    </source>
</reference>
<name>A0A8J6TE85_9CHLR</name>
<sequence length="335" mass="36482">MNNLNETLLTAIEVELRRQIARLDDSHTALYHEMLTYHMGWTGEGAGPKATGKRIRPLLVLLASAATKGEWQNALPAAAAVELIHNFSLLHDDIQDNSETRRGRPTVWVKWGAAQAINAGDGLLIIANLAMADLEDRFSAEIAMGGSRSLQETCLNLTRGQHLDISYETRTDLEVGDYWSMISGKTAALISACTHLGALLGGADEGTQSAYRDFGHYLGLAFQVQDDILGIWGDEALTGKSAASDLLEGKKSLPVLYGLGKNGEFARKWRQGPLTPDEIPGMSKLLEVEGARLQAQQSADQMTDLSLKALRMADPQGEAGDQLFELANWLLKREA</sequence>
<dbReference type="SFLD" id="SFLDS00005">
    <property type="entry name" value="Isoprenoid_Synthase_Type_I"/>
    <property type="match status" value="1"/>
</dbReference>
<dbReference type="Gene3D" id="1.10.600.10">
    <property type="entry name" value="Farnesyl Diphosphate Synthase"/>
    <property type="match status" value="1"/>
</dbReference>
<dbReference type="GO" id="GO:0004659">
    <property type="term" value="F:prenyltransferase activity"/>
    <property type="evidence" value="ECO:0007669"/>
    <property type="project" value="InterPro"/>
</dbReference>
<dbReference type="SFLD" id="SFLDG01017">
    <property type="entry name" value="Polyprenyl_Transferase_Like"/>
    <property type="match status" value="1"/>
</dbReference>
<protein>
    <submittedName>
        <fullName evidence="4">Polyprenyl synthetase family protein</fullName>
    </submittedName>
</protein>
<dbReference type="Proteomes" id="UP000614469">
    <property type="component" value="Unassembled WGS sequence"/>
</dbReference>
<dbReference type="PROSITE" id="PS00723">
    <property type="entry name" value="POLYPRENYL_SYNTHASE_1"/>
    <property type="match status" value="1"/>
</dbReference>
<dbReference type="Pfam" id="PF00348">
    <property type="entry name" value="polyprenyl_synt"/>
    <property type="match status" value="1"/>
</dbReference>
<evidence type="ECO:0000256" key="1">
    <source>
        <dbReference type="ARBA" id="ARBA00022723"/>
    </source>
</evidence>
<dbReference type="InterPro" id="IPR033749">
    <property type="entry name" value="Polyprenyl_synt_CS"/>
</dbReference>
<dbReference type="GO" id="GO:0008299">
    <property type="term" value="P:isoprenoid biosynthetic process"/>
    <property type="evidence" value="ECO:0007669"/>
    <property type="project" value="InterPro"/>
</dbReference>
<dbReference type="PANTHER" id="PTHR12001:SF86">
    <property type="entry name" value="GERANYLGERANYL DIPHOSPHATE SYNTHASE"/>
    <property type="match status" value="1"/>
</dbReference>
<evidence type="ECO:0000313" key="5">
    <source>
        <dbReference type="Proteomes" id="UP000614469"/>
    </source>
</evidence>
<gene>
    <name evidence="4" type="ORF">H8E29_06220</name>
</gene>
<organism evidence="4 5">
    <name type="scientific">Candidatus Desulfolinea nitratireducens</name>
    <dbReference type="NCBI Taxonomy" id="2841698"/>
    <lineage>
        <taxon>Bacteria</taxon>
        <taxon>Bacillati</taxon>
        <taxon>Chloroflexota</taxon>
        <taxon>Anaerolineae</taxon>
        <taxon>Anaerolineales</taxon>
        <taxon>Anaerolineales incertae sedis</taxon>
        <taxon>Candidatus Desulfolinea</taxon>
    </lineage>
</organism>
<evidence type="ECO:0000256" key="2">
    <source>
        <dbReference type="ARBA" id="ARBA00022842"/>
    </source>
</evidence>
<dbReference type="GO" id="GO:0046872">
    <property type="term" value="F:metal ion binding"/>
    <property type="evidence" value="ECO:0007669"/>
    <property type="project" value="UniProtKB-KW"/>
</dbReference>